<comment type="caution">
    <text evidence="1">The sequence shown here is derived from an EMBL/GenBank/DDBJ whole genome shotgun (WGS) entry which is preliminary data.</text>
</comment>
<dbReference type="InterPro" id="IPR046054">
    <property type="entry name" value="DUF6012"/>
</dbReference>
<dbReference type="GeneID" id="86156319"/>
<sequence>MLIHLTPTFFNPYQNVKVTLEQLSIFVEKDNFEYEIPITELSLKKPYRNKSYCVACGKRKNKAFVGLLAHIEEEQINKFTVYEKWKTIVNDDENDHFHYITFNLLDNEFDTVSQDFLLWRAYSTDIHKDWIPVNSIPKMEFDTAIFENSPRRNEVEDGYYFNGIIKQRNEQYFVPTIPFAELFKQGEALYSNRMPDINLDGFNLTRD</sequence>
<dbReference type="RefSeq" id="WP_135710947.1">
    <property type="nucleotide sequence ID" value="NZ_CABFKI010000015.1"/>
</dbReference>
<dbReference type="EMBL" id="CABFKI010000015">
    <property type="protein sequence ID" value="VTU09336.1"/>
    <property type="molecule type" value="Genomic_DNA"/>
</dbReference>
<evidence type="ECO:0000313" key="2">
    <source>
        <dbReference type="Proteomes" id="UP000308167"/>
    </source>
</evidence>
<organism evidence="1 2">
    <name type="scientific">Actinobacillus porcinus</name>
    <dbReference type="NCBI Taxonomy" id="51048"/>
    <lineage>
        <taxon>Bacteria</taxon>
        <taxon>Pseudomonadati</taxon>
        <taxon>Pseudomonadota</taxon>
        <taxon>Gammaproteobacteria</taxon>
        <taxon>Pasteurellales</taxon>
        <taxon>Pasteurellaceae</taxon>
        <taxon>Actinobacillus</taxon>
    </lineage>
</organism>
<dbReference type="Pfam" id="PF19475">
    <property type="entry name" value="DUF6012"/>
    <property type="match status" value="1"/>
</dbReference>
<keyword evidence="2" id="KW-1185">Reference proteome</keyword>
<name>A0ABY6TP77_9PAST</name>
<gene>
    <name evidence="1" type="ORF">SAMEA1410922_01950</name>
</gene>
<protein>
    <submittedName>
        <fullName evidence="1">Uncharacterized protein</fullName>
    </submittedName>
</protein>
<reference evidence="1 2" key="1">
    <citation type="submission" date="2019-05" db="EMBL/GenBank/DDBJ databases">
        <authorList>
            <consortium name="Pathogen Informatics"/>
        </authorList>
    </citation>
    <scope>NUCLEOTIDE SEQUENCE [LARGE SCALE GENOMIC DNA]</scope>
    <source>
        <strain evidence="1 2">NM319</strain>
    </source>
</reference>
<dbReference type="Proteomes" id="UP000308167">
    <property type="component" value="Unassembled WGS sequence"/>
</dbReference>
<accession>A0ABY6TP77</accession>
<evidence type="ECO:0000313" key="1">
    <source>
        <dbReference type="EMBL" id="VTU09336.1"/>
    </source>
</evidence>
<proteinExistence type="predicted"/>